<evidence type="ECO:0000313" key="3">
    <source>
        <dbReference type="Proteomes" id="UP000233551"/>
    </source>
</evidence>
<accession>A0A2I0J0J8</accession>
<dbReference type="AlphaFoldDB" id="A0A2I0J0J8"/>
<keyword evidence="3" id="KW-1185">Reference proteome</keyword>
<sequence length="127" mass="14189">MDCLGSPQLLEGSVTARGDPRHGVSSSVKLKIEKGAGRARPRRFCHVLESQRKGKRERERERETKSSEGVLQALPSKDHPERRREKREFQREGEAEEKRGGWGVPLVGRSLDASDNSCDLARGKGGR</sequence>
<organism evidence="2 3">
    <name type="scientific">Punica granatum</name>
    <name type="common">Pomegranate</name>
    <dbReference type="NCBI Taxonomy" id="22663"/>
    <lineage>
        <taxon>Eukaryota</taxon>
        <taxon>Viridiplantae</taxon>
        <taxon>Streptophyta</taxon>
        <taxon>Embryophyta</taxon>
        <taxon>Tracheophyta</taxon>
        <taxon>Spermatophyta</taxon>
        <taxon>Magnoliopsida</taxon>
        <taxon>eudicotyledons</taxon>
        <taxon>Gunneridae</taxon>
        <taxon>Pentapetalae</taxon>
        <taxon>rosids</taxon>
        <taxon>malvids</taxon>
        <taxon>Myrtales</taxon>
        <taxon>Lythraceae</taxon>
        <taxon>Punica</taxon>
    </lineage>
</organism>
<evidence type="ECO:0000256" key="1">
    <source>
        <dbReference type="SAM" id="MobiDB-lite"/>
    </source>
</evidence>
<dbReference type="Proteomes" id="UP000233551">
    <property type="component" value="Unassembled WGS sequence"/>
</dbReference>
<feature type="compositionally biased region" description="Basic and acidic residues" evidence="1">
    <location>
        <begin position="76"/>
        <end position="100"/>
    </location>
</feature>
<feature type="region of interest" description="Disordered" evidence="1">
    <location>
        <begin position="1"/>
        <end position="127"/>
    </location>
</feature>
<proteinExistence type="predicted"/>
<comment type="caution">
    <text evidence="2">The sequence shown here is derived from an EMBL/GenBank/DDBJ whole genome shotgun (WGS) entry which is preliminary data.</text>
</comment>
<name>A0A2I0J0J8_PUNGR</name>
<gene>
    <name evidence="2" type="ORF">CRG98_029855</name>
</gene>
<reference evidence="2 3" key="1">
    <citation type="submission" date="2017-11" db="EMBL/GenBank/DDBJ databases">
        <title>De-novo sequencing of pomegranate (Punica granatum L.) genome.</title>
        <authorList>
            <person name="Akparov Z."/>
            <person name="Amiraslanov A."/>
            <person name="Hajiyeva S."/>
            <person name="Abbasov M."/>
            <person name="Kaur K."/>
            <person name="Hamwieh A."/>
            <person name="Solovyev V."/>
            <person name="Salamov A."/>
            <person name="Braich B."/>
            <person name="Kosarev P."/>
            <person name="Mahmoud A."/>
            <person name="Hajiyev E."/>
            <person name="Babayeva S."/>
            <person name="Izzatullayeva V."/>
            <person name="Mammadov A."/>
            <person name="Mammadov A."/>
            <person name="Sharifova S."/>
            <person name="Ojaghi J."/>
            <person name="Eynullazada K."/>
            <person name="Bayramov B."/>
            <person name="Abdulazimova A."/>
            <person name="Shahmuradov I."/>
        </authorList>
    </citation>
    <scope>NUCLEOTIDE SEQUENCE [LARGE SCALE GENOMIC DNA]</scope>
    <source>
        <strain evidence="3">cv. AG2017</strain>
        <tissue evidence="2">Leaf</tissue>
    </source>
</reference>
<protein>
    <submittedName>
        <fullName evidence="2">Uncharacterized protein</fullName>
    </submittedName>
</protein>
<dbReference type="EMBL" id="PGOL01002210">
    <property type="protein sequence ID" value="PKI49754.1"/>
    <property type="molecule type" value="Genomic_DNA"/>
</dbReference>
<feature type="compositionally biased region" description="Basic and acidic residues" evidence="1">
    <location>
        <begin position="49"/>
        <end position="66"/>
    </location>
</feature>
<evidence type="ECO:0000313" key="2">
    <source>
        <dbReference type="EMBL" id="PKI49754.1"/>
    </source>
</evidence>